<reference evidence="1" key="1">
    <citation type="submission" date="2022-07" db="EMBL/GenBank/DDBJ databases">
        <title>Phylogenomic reconstructions and comparative analyses of Kickxellomycotina fungi.</title>
        <authorList>
            <person name="Reynolds N.K."/>
            <person name="Stajich J.E."/>
            <person name="Barry K."/>
            <person name="Grigoriev I.V."/>
            <person name="Crous P."/>
            <person name="Smith M.E."/>
        </authorList>
    </citation>
    <scope>NUCLEOTIDE SEQUENCE</scope>
    <source>
        <strain evidence="1">Benny 63K</strain>
    </source>
</reference>
<evidence type="ECO:0000313" key="1">
    <source>
        <dbReference type="EMBL" id="KAJ1898614.1"/>
    </source>
</evidence>
<gene>
    <name evidence="1" type="ORF">LPJ66_002630</name>
</gene>
<organism evidence="1 2">
    <name type="scientific">Kickxella alabastrina</name>
    <dbReference type="NCBI Taxonomy" id="61397"/>
    <lineage>
        <taxon>Eukaryota</taxon>
        <taxon>Fungi</taxon>
        <taxon>Fungi incertae sedis</taxon>
        <taxon>Zoopagomycota</taxon>
        <taxon>Kickxellomycotina</taxon>
        <taxon>Kickxellomycetes</taxon>
        <taxon>Kickxellales</taxon>
        <taxon>Kickxellaceae</taxon>
        <taxon>Kickxella</taxon>
    </lineage>
</organism>
<evidence type="ECO:0000313" key="2">
    <source>
        <dbReference type="Proteomes" id="UP001150581"/>
    </source>
</evidence>
<dbReference type="EMBL" id="JANBPG010000223">
    <property type="protein sequence ID" value="KAJ1898614.1"/>
    <property type="molecule type" value="Genomic_DNA"/>
</dbReference>
<sequence length="131" mass="14427">MLLSFATTSAKTSWRPLGMLARSLGQRHYTSGRVFETTAAEFEKDVLKSEQPVVVDFYADWCKPCKMLAPILAAAVEESGKVKLAKINIDENLDLARDYSIASLPTVMAFHKGEPVSAFIGMQTPAVVKKF</sequence>
<protein>
    <submittedName>
        <fullName evidence="1">Uncharacterized protein</fullName>
    </submittedName>
</protein>
<comment type="caution">
    <text evidence="1">The sequence shown here is derived from an EMBL/GenBank/DDBJ whole genome shotgun (WGS) entry which is preliminary data.</text>
</comment>
<keyword evidence="2" id="KW-1185">Reference proteome</keyword>
<accession>A0ACC1IPX5</accession>
<dbReference type="Proteomes" id="UP001150581">
    <property type="component" value="Unassembled WGS sequence"/>
</dbReference>
<name>A0ACC1IPX5_9FUNG</name>
<proteinExistence type="predicted"/>
<feature type="non-terminal residue" evidence="1">
    <location>
        <position position="131"/>
    </location>
</feature>